<feature type="domain" description="EF-hand" evidence="11">
    <location>
        <begin position="450"/>
        <end position="485"/>
    </location>
</feature>
<protein>
    <recommendedName>
        <fullName evidence="11">EF-hand domain-containing protein</fullName>
    </recommendedName>
</protein>
<dbReference type="GO" id="GO:0016125">
    <property type="term" value="P:sterol metabolic process"/>
    <property type="evidence" value="ECO:0007669"/>
    <property type="project" value="TreeGrafter"/>
</dbReference>
<feature type="domain" description="EF-hand" evidence="11">
    <location>
        <begin position="414"/>
        <end position="449"/>
    </location>
</feature>
<feature type="domain" description="EF-hand" evidence="11">
    <location>
        <begin position="523"/>
        <end position="558"/>
    </location>
</feature>
<sequence>MGCTGLVDKIGLDEPLIPEAIRFVLVSKPHLFKPTYPPSKEKLIGPSALFFHQGAYHTQIRKLVQASLSLDAIRSLVPDIEAIAIFALQSWSGGHFTFNVAVLSIFGHLEAHHKEKLKENYYTLDKGYNSFPTNLPGTLYNNSVRARKRLSLVVSDIIKERKAKKFEEKDLLGRLLRFKDEKGQSLQENQIVDNIIGVLFAAQDTTASVLTWFLKYIHDNSKLFEAIKMEQKAIYDSNGGGKHPLTWSQTRNMPLTNRAIMECLRMASIISFTFREAVEDVEYKGYLIPKGWKVLPLFRNIHHNADFFTEPHTFNPSRFEVGLKKPNTFMPFGNGVHACPGNEVAKLQMLIFIHHLLNNFRWEVVGSSASDAVQYKPFPVPNQGLPAKFWMDPAAANHNIKDKPRGRHHGLTQQKKQEIKEAFELFDTDGSGTIDAKELNVAMRALGFEMTEEQINQMIADVDKDGSGAIDFEEFVHMMTAKIGERDTKEELMKAFQIIDQDNNGKISVSDIRAIAKDLGENFSEADIQDMVEEADRDKDGEISFDEFIRMMRRTSYGY</sequence>
<dbReference type="Pfam" id="PF00067">
    <property type="entry name" value="p450"/>
    <property type="match status" value="1"/>
</dbReference>
<evidence type="ECO:0000256" key="5">
    <source>
        <dbReference type="ARBA" id="ARBA00022737"/>
    </source>
</evidence>
<evidence type="ECO:0000256" key="7">
    <source>
        <dbReference type="ARBA" id="ARBA00022989"/>
    </source>
</evidence>
<keyword evidence="13" id="KW-1185">Reference proteome</keyword>
<comment type="similarity">
    <text evidence="2 10">Belongs to the cytochrome P450 family.</text>
</comment>
<dbReference type="FunFam" id="1.10.238.10:FF:000256">
    <property type="entry name" value="probable calcium-binding protein CML20"/>
    <property type="match status" value="1"/>
</dbReference>
<keyword evidence="9 10" id="KW-0349">Heme</keyword>
<keyword evidence="7" id="KW-0472">Membrane</keyword>
<dbReference type="FunFam" id="1.10.238.10:FF:000268">
    <property type="entry name" value="Centrin 2"/>
    <property type="match status" value="1"/>
</dbReference>
<evidence type="ECO:0000256" key="8">
    <source>
        <dbReference type="ARBA" id="ARBA00023004"/>
    </source>
</evidence>
<proteinExistence type="inferred from homology"/>
<evidence type="ECO:0000256" key="10">
    <source>
        <dbReference type="RuleBase" id="RU000461"/>
    </source>
</evidence>
<name>A0A8K0E900_9ROSA</name>
<dbReference type="PRINTS" id="PR00385">
    <property type="entry name" value="P450"/>
</dbReference>
<dbReference type="GO" id="GO:0010295">
    <property type="term" value="F:(+)-abscisic acid 8'-hydroxylase activity"/>
    <property type="evidence" value="ECO:0007669"/>
    <property type="project" value="TreeGrafter"/>
</dbReference>
<dbReference type="PROSITE" id="PS50222">
    <property type="entry name" value="EF_HAND_2"/>
    <property type="match status" value="4"/>
</dbReference>
<reference evidence="12" key="1">
    <citation type="submission" date="2020-03" db="EMBL/GenBank/DDBJ databases">
        <title>A high-quality chromosome-level genome assembly of a woody plant with both climbing and erect habits, Rhamnella rubrinervis.</title>
        <authorList>
            <person name="Lu Z."/>
            <person name="Yang Y."/>
            <person name="Zhu X."/>
            <person name="Sun Y."/>
        </authorList>
    </citation>
    <scope>NUCLEOTIDE SEQUENCE</scope>
    <source>
        <strain evidence="12">BYM</strain>
        <tissue evidence="12">Leaf</tissue>
    </source>
</reference>
<keyword evidence="4 9" id="KW-0479">Metal-binding</keyword>
<comment type="caution">
    <text evidence="12">The sequence shown here is derived from an EMBL/GenBank/DDBJ whole genome shotgun (WGS) entry which is preliminary data.</text>
</comment>
<feature type="binding site" description="axial binding residue" evidence="9">
    <location>
        <position position="339"/>
    </location>
    <ligand>
        <name>heme</name>
        <dbReference type="ChEBI" id="CHEBI:30413"/>
    </ligand>
    <ligandPart>
        <name>Fe</name>
        <dbReference type="ChEBI" id="CHEBI:18248"/>
    </ligandPart>
</feature>
<dbReference type="SUPFAM" id="SSF48264">
    <property type="entry name" value="Cytochrome P450"/>
    <property type="match status" value="1"/>
</dbReference>
<evidence type="ECO:0000313" key="12">
    <source>
        <dbReference type="EMBL" id="KAF3438952.1"/>
    </source>
</evidence>
<dbReference type="Proteomes" id="UP000796880">
    <property type="component" value="Unassembled WGS sequence"/>
</dbReference>
<evidence type="ECO:0000313" key="13">
    <source>
        <dbReference type="Proteomes" id="UP000796880"/>
    </source>
</evidence>
<keyword evidence="10" id="KW-0560">Oxidoreductase</keyword>
<dbReference type="PROSITE" id="PS00018">
    <property type="entry name" value="EF_HAND_1"/>
    <property type="match status" value="4"/>
</dbReference>
<dbReference type="SMART" id="SM00054">
    <property type="entry name" value="EFh"/>
    <property type="match status" value="4"/>
</dbReference>
<keyword evidence="10" id="KW-0503">Monooxygenase</keyword>
<keyword evidence="6" id="KW-0106">Calcium</keyword>
<accession>A0A8K0E900</accession>
<evidence type="ECO:0000256" key="2">
    <source>
        <dbReference type="ARBA" id="ARBA00010617"/>
    </source>
</evidence>
<organism evidence="12 13">
    <name type="scientific">Rhamnella rubrinervis</name>
    <dbReference type="NCBI Taxonomy" id="2594499"/>
    <lineage>
        <taxon>Eukaryota</taxon>
        <taxon>Viridiplantae</taxon>
        <taxon>Streptophyta</taxon>
        <taxon>Embryophyta</taxon>
        <taxon>Tracheophyta</taxon>
        <taxon>Spermatophyta</taxon>
        <taxon>Magnoliopsida</taxon>
        <taxon>eudicotyledons</taxon>
        <taxon>Gunneridae</taxon>
        <taxon>Pentapetalae</taxon>
        <taxon>rosids</taxon>
        <taxon>fabids</taxon>
        <taxon>Rosales</taxon>
        <taxon>Rhamnaceae</taxon>
        <taxon>rhamnoid group</taxon>
        <taxon>Rhamneae</taxon>
        <taxon>Rhamnella</taxon>
    </lineage>
</organism>
<dbReference type="Gene3D" id="1.10.238.10">
    <property type="entry name" value="EF-hand"/>
    <property type="match status" value="2"/>
</dbReference>
<dbReference type="OrthoDB" id="1372046at2759"/>
<dbReference type="PANTHER" id="PTHR24286:SF357">
    <property type="entry name" value="P450, PUTATIVE-RELATED"/>
    <property type="match status" value="1"/>
</dbReference>
<keyword evidence="5" id="KW-0677">Repeat</keyword>
<dbReference type="GO" id="GO:0005506">
    <property type="term" value="F:iron ion binding"/>
    <property type="evidence" value="ECO:0007669"/>
    <property type="project" value="InterPro"/>
</dbReference>
<dbReference type="GO" id="GO:0020037">
    <property type="term" value="F:heme binding"/>
    <property type="evidence" value="ECO:0007669"/>
    <property type="project" value="InterPro"/>
</dbReference>
<evidence type="ECO:0000256" key="9">
    <source>
        <dbReference type="PIRSR" id="PIRSR602401-1"/>
    </source>
</evidence>
<dbReference type="GO" id="GO:0005509">
    <property type="term" value="F:calcium ion binding"/>
    <property type="evidence" value="ECO:0007669"/>
    <property type="project" value="InterPro"/>
</dbReference>
<dbReference type="SUPFAM" id="SSF47473">
    <property type="entry name" value="EF-hand"/>
    <property type="match status" value="1"/>
</dbReference>
<comment type="subcellular location">
    <subcellularLocation>
        <location evidence="1">Membrane</location>
        <topology evidence="1">Single-pass membrane protein</topology>
    </subcellularLocation>
</comment>
<feature type="domain" description="EF-hand" evidence="11">
    <location>
        <begin position="487"/>
        <end position="522"/>
    </location>
</feature>
<dbReference type="InterPro" id="IPR001128">
    <property type="entry name" value="Cyt_P450"/>
</dbReference>
<keyword evidence="8 9" id="KW-0408">Iron</keyword>
<dbReference type="AlphaFoldDB" id="A0A8K0E900"/>
<dbReference type="Gene3D" id="1.10.630.10">
    <property type="entry name" value="Cytochrome P450"/>
    <property type="match status" value="1"/>
</dbReference>
<dbReference type="GO" id="GO:0016020">
    <property type="term" value="C:membrane"/>
    <property type="evidence" value="ECO:0007669"/>
    <property type="project" value="UniProtKB-SubCell"/>
</dbReference>
<keyword evidence="7" id="KW-1133">Transmembrane helix</keyword>
<keyword evidence="3" id="KW-0812">Transmembrane</keyword>
<dbReference type="CDD" id="cd00051">
    <property type="entry name" value="EFh"/>
    <property type="match status" value="1"/>
</dbReference>
<dbReference type="InterPro" id="IPR002401">
    <property type="entry name" value="Cyt_P450_E_grp-I"/>
</dbReference>
<dbReference type="InterPro" id="IPR017972">
    <property type="entry name" value="Cyt_P450_CS"/>
</dbReference>
<dbReference type="InterPro" id="IPR018247">
    <property type="entry name" value="EF_Hand_1_Ca_BS"/>
</dbReference>
<dbReference type="EMBL" id="VOIH02000008">
    <property type="protein sequence ID" value="KAF3438952.1"/>
    <property type="molecule type" value="Genomic_DNA"/>
</dbReference>
<dbReference type="Pfam" id="PF13499">
    <property type="entry name" value="EF-hand_7"/>
    <property type="match status" value="2"/>
</dbReference>
<dbReference type="InterPro" id="IPR036396">
    <property type="entry name" value="Cyt_P450_sf"/>
</dbReference>
<dbReference type="InterPro" id="IPR002048">
    <property type="entry name" value="EF_hand_dom"/>
</dbReference>
<dbReference type="InterPro" id="IPR011992">
    <property type="entry name" value="EF-hand-dom_pair"/>
</dbReference>
<evidence type="ECO:0000259" key="11">
    <source>
        <dbReference type="PROSITE" id="PS50222"/>
    </source>
</evidence>
<comment type="cofactor">
    <cofactor evidence="9">
        <name>heme</name>
        <dbReference type="ChEBI" id="CHEBI:30413"/>
    </cofactor>
</comment>
<gene>
    <name evidence="12" type="ORF">FNV43_RR17227</name>
</gene>
<evidence type="ECO:0000256" key="3">
    <source>
        <dbReference type="ARBA" id="ARBA00022692"/>
    </source>
</evidence>
<evidence type="ECO:0000256" key="4">
    <source>
        <dbReference type="ARBA" id="ARBA00022723"/>
    </source>
</evidence>
<evidence type="ECO:0000256" key="6">
    <source>
        <dbReference type="ARBA" id="ARBA00022837"/>
    </source>
</evidence>
<evidence type="ECO:0000256" key="1">
    <source>
        <dbReference type="ARBA" id="ARBA00004167"/>
    </source>
</evidence>
<dbReference type="PRINTS" id="PR00463">
    <property type="entry name" value="EP450I"/>
</dbReference>
<dbReference type="PANTHER" id="PTHR24286">
    <property type="entry name" value="CYTOCHROME P450 26"/>
    <property type="match status" value="1"/>
</dbReference>
<dbReference type="PROSITE" id="PS00086">
    <property type="entry name" value="CYTOCHROME_P450"/>
    <property type="match status" value="1"/>
</dbReference>